<keyword evidence="1" id="KW-1133">Transmembrane helix</keyword>
<proteinExistence type="evidence at transcript level"/>
<organism evidence="2">
    <name type="scientific">Zea mays</name>
    <name type="common">Maize</name>
    <dbReference type="NCBI Taxonomy" id="4577"/>
    <lineage>
        <taxon>Eukaryota</taxon>
        <taxon>Viridiplantae</taxon>
        <taxon>Streptophyta</taxon>
        <taxon>Embryophyta</taxon>
        <taxon>Tracheophyta</taxon>
        <taxon>Spermatophyta</taxon>
        <taxon>Magnoliopsida</taxon>
        <taxon>Liliopsida</taxon>
        <taxon>Poales</taxon>
        <taxon>Poaceae</taxon>
        <taxon>PACMAD clade</taxon>
        <taxon>Panicoideae</taxon>
        <taxon>Andropogonodae</taxon>
        <taxon>Andropogoneae</taxon>
        <taxon>Tripsacinae</taxon>
        <taxon>Zea</taxon>
    </lineage>
</organism>
<name>C0PJF2_MAIZE</name>
<sequence>MGIPVVSVDVPRLYIVYIRRVWGFHRIKFVKFDVLECLFHLRIHIINSFPPGFFSLFKLSLPFSNLLLQELLEFFFLILWQATFLNFLISKILVIVHFPVKLIYYLQQAVESKHSDA</sequence>
<accession>C0PJF2</accession>
<protein>
    <submittedName>
        <fullName evidence="2">Uncharacterized protein</fullName>
    </submittedName>
</protein>
<reference evidence="2" key="1">
    <citation type="journal article" date="2009" name="PLoS Genet.">
        <title>Sequencing, mapping, and analysis of 27,455 maize full-length cDNAs.</title>
        <authorList>
            <person name="Soderlund C."/>
            <person name="Descour A."/>
            <person name="Kudrna D."/>
            <person name="Bomhoff M."/>
            <person name="Boyd L."/>
            <person name="Currie J."/>
            <person name="Angelova A."/>
            <person name="Collura K."/>
            <person name="Wissotski M."/>
            <person name="Ashley E."/>
            <person name="Morrow D."/>
            <person name="Fernandes J."/>
            <person name="Walbot V."/>
            <person name="Yu Y."/>
        </authorList>
    </citation>
    <scope>NUCLEOTIDE SEQUENCE</scope>
    <source>
        <strain evidence="2">B73</strain>
    </source>
</reference>
<feature type="transmembrane region" description="Helical" evidence="1">
    <location>
        <begin position="74"/>
        <end position="98"/>
    </location>
</feature>
<keyword evidence="1" id="KW-0812">Transmembrane</keyword>
<dbReference type="EMBL" id="BT068421">
    <property type="protein sequence ID" value="ACN35318.1"/>
    <property type="molecule type" value="mRNA"/>
</dbReference>
<keyword evidence="1" id="KW-0472">Membrane</keyword>
<reference evidence="2" key="2">
    <citation type="submission" date="2012-06" db="EMBL/GenBank/DDBJ databases">
        <authorList>
            <person name="Yu Y."/>
            <person name="Currie J."/>
            <person name="Lomeli R."/>
            <person name="Angelova A."/>
            <person name="Collura K."/>
            <person name="Wissotski M."/>
            <person name="Campos D."/>
            <person name="Kudrna D."/>
            <person name="Golser W."/>
            <person name="Ashely E."/>
            <person name="Descour A."/>
            <person name="Fernandes J."/>
            <person name="Soderlund C."/>
            <person name="Walbot V."/>
        </authorList>
    </citation>
    <scope>NUCLEOTIDE SEQUENCE</scope>
    <source>
        <strain evidence="2">B73</strain>
    </source>
</reference>
<evidence type="ECO:0000256" key="1">
    <source>
        <dbReference type="SAM" id="Phobius"/>
    </source>
</evidence>
<evidence type="ECO:0000313" key="2">
    <source>
        <dbReference type="EMBL" id="ACN35318.1"/>
    </source>
</evidence>
<dbReference type="AlphaFoldDB" id="C0PJF2"/>